<dbReference type="InterPro" id="IPR052162">
    <property type="entry name" value="Sensor_kinase/Photoreceptor"/>
</dbReference>
<keyword evidence="5" id="KW-0418">Kinase</keyword>
<dbReference type="Gene3D" id="3.30.565.10">
    <property type="entry name" value="Histidine kinase-like ATPase, C-terminal domain"/>
    <property type="match status" value="1"/>
</dbReference>
<gene>
    <name evidence="8" type="ORF">A9Q84_17075</name>
</gene>
<dbReference type="Proteomes" id="UP000196531">
    <property type="component" value="Unassembled WGS sequence"/>
</dbReference>
<keyword evidence="6" id="KW-0812">Transmembrane</keyword>
<comment type="catalytic activity">
    <reaction evidence="1">
        <text>ATP + protein L-histidine = ADP + protein N-phospho-L-histidine.</text>
        <dbReference type="EC" id="2.7.13.3"/>
    </reaction>
</comment>
<dbReference type="EC" id="2.7.13.3" evidence="2"/>
<dbReference type="PROSITE" id="PS50109">
    <property type="entry name" value="HIS_KIN"/>
    <property type="match status" value="1"/>
</dbReference>
<dbReference type="AlphaFoldDB" id="A0A1Y5F3L0"/>
<dbReference type="PANTHER" id="PTHR43304:SF1">
    <property type="entry name" value="PAC DOMAIN-CONTAINING PROTEIN"/>
    <property type="match status" value="1"/>
</dbReference>
<protein>
    <recommendedName>
        <fullName evidence="2">histidine kinase</fullName>
        <ecNumber evidence="2">2.7.13.3</ecNumber>
    </recommendedName>
</protein>
<evidence type="ECO:0000256" key="4">
    <source>
        <dbReference type="ARBA" id="ARBA00022679"/>
    </source>
</evidence>
<feature type="transmembrane region" description="Helical" evidence="6">
    <location>
        <begin position="107"/>
        <end position="127"/>
    </location>
</feature>
<dbReference type="Pfam" id="PF02518">
    <property type="entry name" value="HATPase_c"/>
    <property type="match status" value="1"/>
</dbReference>
<dbReference type="PANTHER" id="PTHR43304">
    <property type="entry name" value="PHYTOCHROME-LIKE PROTEIN CPH1"/>
    <property type="match status" value="1"/>
</dbReference>
<feature type="transmembrane region" description="Helical" evidence="6">
    <location>
        <begin position="45"/>
        <end position="64"/>
    </location>
</feature>
<keyword evidence="6" id="KW-1133">Transmembrane helix</keyword>
<evidence type="ECO:0000313" key="9">
    <source>
        <dbReference type="Proteomes" id="UP000196531"/>
    </source>
</evidence>
<evidence type="ECO:0000256" key="1">
    <source>
        <dbReference type="ARBA" id="ARBA00000085"/>
    </source>
</evidence>
<evidence type="ECO:0000256" key="6">
    <source>
        <dbReference type="SAM" id="Phobius"/>
    </source>
</evidence>
<dbReference type="SUPFAM" id="SSF55874">
    <property type="entry name" value="ATPase domain of HSP90 chaperone/DNA topoisomerase II/histidine kinase"/>
    <property type="match status" value="1"/>
</dbReference>
<dbReference type="GO" id="GO:0004673">
    <property type="term" value="F:protein histidine kinase activity"/>
    <property type="evidence" value="ECO:0007669"/>
    <property type="project" value="UniProtKB-EC"/>
</dbReference>
<reference evidence="9" key="1">
    <citation type="journal article" date="2017" name="Proc. Natl. Acad. Sci. U.S.A.">
        <title>Simulation of Deepwater Horizon oil plume reveals substrate specialization within a complex community of hydrocarbon-degraders.</title>
        <authorList>
            <person name="Hu P."/>
            <person name="Dubinsky E.A."/>
            <person name="Probst A.J."/>
            <person name="Wang J."/>
            <person name="Sieber C.M.K."/>
            <person name="Tom L.M."/>
            <person name="Gardinali P."/>
            <person name="Banfield J.F."/>
            <person name="Atlas R.M."/>
            <person name="Andersen G.L."/>
        </authorList>
    </citation>
    <scope>NUCLEOTIDE SEQUENCE [LARGE SCALE GENOMIC DNA]</scope>
</reference>
<name>A0A1Y5F3L0_9BACT</name>
<dbReference type="InterPro" id="IPR003594">
    <property type="entry name" value="HATPase_dom"/>
</dbReference>
<evidence type="ECO:0000256" key="5">
    <source>
        <dbReference type="ARBA" id="ARBA00022777"/>
    </source>
</evidence>
<keyword evidence="6" id="KW-0472">Membrane</keyword>
<organism evidence="8 9">
    <name type="scientific">Halobacteriovorax marinus</name>
    <dbReference type="NCBI Taxonomy" id="97084"/>
    <lineage>
        <taxon>Bacteria</taxon>
        <taxon>Pseudomonadati</taxon>
        <taxon>Bdellovibrionota</taxon>
        <taxon>Bacteriovoracia</taxon>
        <taxon>Bacteriovoracales</taxon>
        <taxon>Halobacteriovoraceae</taxon>
        <taxon>Halobacteriovorax</taxon>
    </lineage>
</organism>
<dbReference type="InterPro" id="IPR005467">
    <property type="entry name" value="His_kinase_dom"/>
</dbReference>
<dbReference type="InterPro" id="IPR036890">
    <property type="entry name" value="HATPase_C_sf"/>
</dbReference>
<feature type="transmembrane region" description="Helical" evidence="6">
    <location>
        <begin position="154"/>
        <end position="175"/>
    </location>
</feature>
<comment type="caution">
    <text evidence="8">The sequence shown here is derived from an EMBL/GenBank/DDBJ whole genome shotgun (WGS) entry which is preliminary data.</text>
</comment>
<dbReference type="SMART" id="SM00387">
    <property type="entry name" value="HATPase_c"/>
    <property type="match status" value="1"/>
</dbReference>
<keyword evidence="4" id="KW-0808">Transferase</keyword>
<evidence type="ECO:0000256" key="2">
    <source>
        <dbReference type="ARBA" id="ARBA00012438"/>
    </source>
</evidence>
<evidence type="ECO:0000313" key="8">
    <source>
        <dbReference type="EMBL" id="OUR94822.1"/>
    </source>
</evidence>
<feature type="domain" description="Histidine kinase" evidence="7">
    <location>
        <begin position="262"/>
        <end position="462"/>
    </location>
</feature>
<sequence length="462" mass="52772">MHLETFIFITRYLTCFVLSFFVYQFFSSIYNYYSHLIKNSIWHSLMCLSTAMYCFVFSLNTHFFTQESSNILLGVFWIMAYSSYYCYLRAIEAYLGYEIRLLKISKVYSLFLTTAHSINTISTIFLGKNFLFEETNKSFTLFSKAMSLSISPNYYGLALGIVGAVIVFYSSVIIWRELSHRKVKERLLQYGVLVTVICVINDSALGLELTGGLIPLYYLGNAFEAVRLNLHYQKMSHKKINKLEYQVDELTKTAQFGFAAASISHDIKNYLMIIKYSLKKALSRDDKEKHILKAQKYINQTSEVTALYMDLFKNNTDITTSDTKLINLVNEAVEIVQDKISKARIKLRVNIDEERYITCNSVAFTLCLVNLLGNAVEAISEYDEPWIEIELNDIGNSLLIRDCGLGIPKDIADKVFDVNFTTKKNYGGSGLGLAISKKLLQKSGQDIQLDSTHSHTLFVISL</sequence>
<feature type="transmembrane region" description="Helical" evidence="6">
    <location>
        <begin position="6"/>
        <end position="33"/>
    </location>
</feature>
<dbReference type="PRINTS" id="PR00344">
    <property type="entry name" value="BCTRLSENSOR"/>
</dbReference>
<keyword evidence="3" id="KW-0597">Phosphoprotein</keyword>
<dbReference type="InterPro" id="IPR004358">
    <property type="entry name" value="Sig_transdc_His_kin-like_C"/>
</dbReference>
<evidence type="ECO:0000259" key="7">
    <source>
        <dbReference type="PROSITE" id="PS50109"/>
    </source>
</evidence>
<accession>A0A1Y5F3L0</accession>
<proteinExistence type="predicted"/>
<evidence type="ECO:0000256" key="3">
    <source>
        <dbReference type="ARBA" id="ARBA00022553"/>
    </source>
</evidence>
<dbReference type="EMBL" id="MAAO01000010">
    <property type="protein sequence ID" value="OUR94822.1"/>
    <property type="molecule type" value="Genomic_DNA"/>
</dbReference>
<feature type="transmembrane region" description="Helical" evidence="6">
    <location>
        <begin position="70"/>
        <end position="87"/>
    </location>
</feature>